<comment type="caution">
    <text evidence="2">The sequence shown here is derived from an EMBL/GenBank/DDBJ whole genome shotgun (WGS) entry which is preliminary data.</text>
</comment>
<evidence type="ECO:0000259" key="1">
    <source>
        <dbReference type="PROSITE" id="PS51186"/>
    </source>
</evidence>
<name>A0A2A5C9L6_9GAMM</name>
<dbReference type="Gene3D" id="3.40.630.30">
    <property type="match status" value="1"/>
</dbReference>
<dbReference type="InterPro" id="IPR000182">
    <property type="entry name" value="GNAT_dom"/>
</dbReference>
<feature type="domain" description="N-acetyltransferase" evidence="1">
    <location>
        <begin position="113"/>
        <end position="251"/>
    </location>
</feature>
<protein>
    <recommendedName>
        <fullName evidence="1">N-acetyltransferase domain-containing protein</fullName>
    </recommendedName>
</protein>
<dbReference type="Pfam" id="PF00583">
    <property type="entry name" value="Acetyltransf_1"/>
    <property type="match status" value="1"/>
</dbReference>
<gene>
    <name evidence="2" type="ORF">COA71_11725</name>
</gene>
<dbReference type="GO" id="GO:0016747">
    <property type="term" value="F:acyltransferase activity, transferring groups other than amino-acyl groups"/>
    <property type="evidence" value="ECO:0007669"/>
    <property type="project" value="InterPro"/>
</dbReference>
<reference evidence="2" key="1">
    <citation type="journal article" date="2018" name="ISME J.">
        <title>A dynamic microbial community with high functional redundancy inhabits the cold, oxic subseafloor aquifer.</title>
        <authorList>
            <person name="Tully B.J."/>
            <person name="Wheat C.G."/>
            <person name="Glazer B.T."/>
            <person name="Huber J.A."/>
        </authorList>
    </citation>
    <scope>NUCLEOTIDE SEQUENCE</scope>
    <source>
        <strain evidence="2">NORP41</strain>
    </source>
</reference>
<sequence>MDELLKIYDRDVRANPIYPDIIPVVRNKHTVKLEGPLTFISYWDIPEDRMSQIVHEEVNDYKKNNTHLMWRVFEHDTPPNLESALEYEGLKKFDSVTLMTLAIDDSKFEKTDLDIRELKESSELHDFLAVVETAFGEPDPFGFEYHDKLLAVPNFKYYVGYSDNTPVAAARFEIPIKSRFGLLFGGCVIPSYRGKGFYKALISARYTDAKKMGLKYISTEARETSRPILEKLGFRPLAKGRTWELTSNTSI</sequence>
<evidence type="ECO:0000313" key="2">
    <source>
        <dbReference type="EMBL" id="PCJ40171.1"/>
    </source>
</evidence>
<organism evidence="2">
    <name type="scientific">SAR86 cluster bacterium</name>
    <dbReference type="NCBI Taxonomy" id="2030880"/>
    <lineage>
        <taxon>Bacteria</taxon>
        <taxon>Pseudomonadati</taxon>
        <taxon>Pseudomonadota</taxon>
        <taxon>Gammaproteobacteria</taxon>
        <taxon>SAR86 cluster</taxon>
    </lineage>
</organism>
<proteinExistence type="predicted"/>
<dbReference type="PROSITE" id="PS51186">
    <property type="entry name" value="GNAT"/>
    <property type="match status" value="1"/>
</dbReference>
<dbReference type="Proteomes" id="UP000228987">
    <property type="component" value="Unassembled WGS sequence"/>
</dbReference>
<accession>A0A2A5C9L6</accession>
<dbReference type="AlphaFoldDB" id="A0A2A5C9L6"/>
<dbReference type="SUPFAM" id="SSF55729">
    <property type="entry name" value="Acyl-CoA N-acyltransferases (Nat)"/>
    <property type="match status" value="1"/>
</dbReference>
<dbReference type="EMBL" id="NVWI01000010">
    <property type="protein sequence ID" value="PCJ40171.1"/>
    <property type="molecule type" value="Genomic_DNA"/>
</dbReference>
<dbReference type="InterPro" id="IPR016181">
    <property type="entry name" value="Acyl_CoA_acyltransferase"/>
</dbReference>
<dbReference type="CDD" id="cd04301">
    <property type="entry name" value="NAT_SF"/>
    <property type="match status" value="1"/>
</dbReference>